<feature type="transmembrane region" description="Helical" evidence="14">
    <location>
        <begin position="34"/>
        <end position="56"/>
    </location>
</feature>
<dbReference type="AlphaFoldDB" id="A0AA40HN67"/>
<dbReference type="PROSITE" id="PS00237">
    <property type="entry name" value="G_PROTEIN_RECEP_F1_1"/>
    <property type="match status" value="1"/>
</dbReference>
<evidence type="ECO:0000256" key="7">
    <source>
        <dbReference type="ARBA" id="ARBA00022725"/>
    </source>
</evidence>
<keyword evidence="10 14" id="KW-0472">Membrane</keyword>
<evidence type="ECO:0000313" key="17">
    <source>
        <dbReference type="Proteomes" id="UP001177744"/>
    </source>
</evidence>
<dbReference type="InterPro" id="IPR017452">
    <property type="entry name" value="GPCR_Rhodpsn_7TM"/>
</dbReference>
<dbReference type="GO" id="GO:0005654">
    <property type="term" value="C:nucleoplasm"/>
    <property type="evidence" value="ECO:0007669"/>
    <property type="project" value="UniProtKB-ARBA"/>
</dbReference>
<keyword evidence="11 13" id="KW-0675">Receptor</keyword>
<evidence type="ECO:0000256" key="4">
    <source>
        <dbReference type="ARBA" id="ARBA00022475"/>
    </source>
</evidence>
<evidence type="ECO:0000256" key="9">
    <source>
        <dbReference type="ARBA" id="ARBA00023040"/>
    </source>
</evidence>
<dbReference type="CDD" id="cd15430">
    <property type="entry name" value="7tmA_OR13-like"/>
    <property type="match status" value="1"/>
</dbReference>
<evidence type="ECO:0000256" key="8">
    <source>
        <dbReference type="ARBA" id="ARBA00022989"/>
    </source>
</evidence>
<dbReference type="Gene3D" id="1.20.1070.10">
    <property type="entry name" value="Rhodopsin 7-helix transmembrane proteins"/>
    <property type="match status" value="2"/>
</dbReference>
<keyword evidence="8 14" id="KW-1133">Transmembrane helix</keyword>
<dbReference type="PRINTS" id="PR00237">
    <property type="entry name" value="GPCRRHODOPSN"/>
</dbReference>
<keyword evidence="12 13" id="KW-0807">Transducer</keyword>
<evidence type="ECO:0000256" key="14">
    <source>
        <dbReference type="SAM" id="Phobius"/>
    </source>
</evidence>
<evidence type="ECO:0000313" key="16">
    <source>
        <dbReference type="EMBL" id="KAK1334327.1"/>
    </source>
</evidence>
<comment type="caution">
    <text evidence="16">The sequence shown here is derived from an EMBL/GenBank/DDBJ whole genome shotgun (WGS) entry which is preliminary data.</text>
</comment>
<feature type="domain" description="G-protein coupled receptors family 1 profile" evidence="15">
    <location>
        <begin position="49"/>
        <end position="283"/>
    </location>
</feature>
<evidence type="ECO:0000256" key="3">
    <source>
        <dbReference type="ARBA" id="ARBA00004651"/>
    </source>
</evidence>
<dbReference type="PRINTS" id="PR00245">
    <property type="entry name" value="OLFACTORYR"/>
</dbReference>
<keyword evidence="17" id="KW-1185">Reference proteome</keyword>
<dbReference type="PANTHER" id="PTHR26453">
    <property type="entry name" value="OLFACTORY RECEPTOR"/>
    <property type="match status" value="1"/>
</dbReference>
<dbReference type="FunFam" id="1.20.1070.10:FF:000005">
    <property type="entry name" value="Olfactory receptor"/>
    <property type="match status" value="1"/>
</dbReference>
<dbReference type="FunFam" id="1.20.1070.10:FF:000501">
    <property type="entry name" value="Olfactory receptor"/>
    <property type="match status" value="1"/>
</dbReference>
<dbReference type="PROSITE" id="PS50262">
    <property type="entry name" value="G_PROTEIN_RECEP_F1_2"/>
    <property type="match status" value="2"/>
</dbReference>
<keyword evidence="5" id="KW-0716">Sensory transduction</keyword>
<dbReference type="GO" id="GO:0004984">
    <property type="term" value="F:olfactory receptor activity"/>
    <property type="evidence" value="ECO:0007669"/>
    <property type="project" value="InterPro"/>
</dbReference>
<dbReference type="InterPro" id="IPR000725">
    <property type="entry name" value="Olfact_rcpt"/>
</dbReference>
<accession>A0AA40HN67</accession>
<evidence type="ECO:0000256" key="1">
    <source>
        <dbReference type="ARBA" id="ARBA00002936"/>
    </source>
</evidence>
<evidence type="ECO:0000256" key="5">
    <source>
        <dbReference type="ARBA" id="ARBA00022606"/>
    </source>
</evidence>
<dbReference type="InterPro" id="IPR000276">
    <property type="entry name" value="GPCR_Rhodpsn"/>
</dbReference>
<feature type="transmembrane region" description="Helical" evidence="14">
    <location>
        <begin position="444"/>
        <end position="470"/>
    </location>
</feature>
<feature type="transmembrane region" description="Helical" evidence="14">
    <location>
        <begin position="482"/>
        <end position="504"/>
    </location>
</feature>
<feature type="transmembrane region" description="Helical" evidence="14">
    <location>
        <begin position="621"/>
        <end position="644"/>
    </location>
</feature>
<evidence type="ECO:0000256" key="2">
    <source>
        <dbReference type="ARBA" id="ARBA00003929"/>
    </source>
</evidence>
<feature type="transmembrane region" description="Helical" evidence="14">
    <location>
        <begin position="580"/>
        <end position="609"/>
    </location>
</feature>
<evidence type="ECO:0000256" key="12">
    <source>
        <dbReference type="ARBA" id="ARBA00023224"/>
    </source>
</evidence>
<dbReference type="SUPFAM" id="SSF81321">
    <property type="entry name" value="Family A G protein-coupled receptor-like"/>
    <property type="match status" value="2"/>
</dbReference>
<feature type="transmembrane region" description="Helical" evidence="14">
    <location>
        <begin position="68"/>
        <end position="87"/>
    </location>
</feature>
<sequence length="709" mass="77630">MHLEEPEAVELANRTEVTEFILKGFSGYPSLERLLFPLCLAMYLVTLLGNTAIVAVSVLDVHLHTPMYFFLGNLSILDICYTIHLRAPDAGPPPVGLEDHLLYWLRSPDVSEPIHGSTECLLLAIMAYDRYLAICGHSGAAWVLCLFKSVTETVIAMRLPFCGHRVVSHFTCEILAVLKLACGDTSISEALLLVGAILLLPVPLAFICLSYTLILATILRVPSAAGRRKAFSTCSAHLAVVLLFYGTVIFMYMKPKSKEAGVSDEVFTVLYAVVTPMLNPVIYSLRNKEVKEAPGSHSPVRSLFPAFLAESSVNTEVGPDSHSISIPCPLWPRGTISMTGELVLASKQVGLTCPRARTQVAWLPGQPELFPTPVWPRFERRENEMGGANETAVTEYVLLGLHGHHNIEIVLFVLCLGIYSVNVLGNALLIGLNMLDPRLHSPMYFFLSNLSLLDICGTSSFVPFMLVNFLEAHRTISFPGCVLQMYLTLALGSTECVLLAVMAYDRYVAICQPLRYPELMSGPTCVRMAVLSWGTGCANSLLQSTVTWSLPFCGHHVINHFFCEILAVLKLACGDISLNALLLMVATAVLSLAPLLLICMSYIFILNAILRVPSAAGRRKAFSTCSAHLTVVVVFYGTISFMYFKPKAKDPDSDKIIALFYGVVTPSLNPIIYSLRNAEVKAAAIALLGGNLLCRKMPHFSQPLSGRRV</sequence>
<protein>
    <recommendedName>
        <fullName evidence="15">G-protein coupled receptors family 1 profile domain-containing protein</fullName>
    </recommendedName>
</protein>
<dbReference type="GO" id="GO:0005886">
    <property type="term" value="C:plasma membrane"/>
    <property type="evidence" value="ECO:0007669"/>
    <property type="project" value="UniProtKB-SubCell"/>
</dbReference>
<comment type="subcellular location">
    <subcellularLocation>
        <location evidence="3">Cell membrane</location>
        <topology evidence="3">Multi-pass membrane protein</topology>
    </subcellularLocation>
</comment>
<feature type="transmembrane region" description="Helical" evidence="14">
    <location>
        <begin position="230"/>
        <end position="253"/>
    </location>
</feature>
<evidence type="ECO:0000256" key="6">
    <source>
        <dbReference type="ARBA" id="ARBA00022692"/>
    </source>
</evidence>
<feature type="transmembrane region" description="Helical" evidence="14">
    <location>
        <begin position="190"/>
        <end position="218"/>
    </location>
</feature>
<feature type="transmembrane region" description="Helical" evidence="14">
    <location>
        <begin position="656"/>
        <end position="675"/>
    </location>
</feature>
<dbReference type="Proteomes" id="UP001177744">
    <property type="component" value="Unassembled WGS sequence"/>
</dbReference>
<dbReference type="Pfam" id="PF13853">
    <property type="entry name" value="7tm_4"/>
    <property type="match status" value="2"/>
</dbReference>
<comment type="function">
    <text evidence="2">Putative odorant or sperm cell receptor.</text>
</comment>
<gene>
    <name evidence="16" type="ORF">QTO34_005331</name>
</gene>
<keyword evidence="9 13" id="KW-0297">G-protein coupled receptor</keyword>
<comment type="function">
    <text evidence="1">Odorant receptor.</text>
</comment>
<dbReference type="EMBL" id="JAULJE010000015">
    <property type="protein sequence ID" value="KAK1334327.1"/>
    <property type="molecule type" value="Genomic_DNA"/>
</dbReference>
<evidence type="ECO:0000259" key="15">
    <source>
        <dbReference type="PROSITE" id="PS50262"/>
    </source>
</evidence>
<feature type="transmembrane region" description="Helical" evidence="14">
    <location>
        <begin position="265"/>
        <end position="285"/>
    </location>
</feature>
<dbReference type="GO" id="GO:0004930">
    <property type="term" value="F:G protein-coupled receptor activity"/>
    <property type="evidence" value="ECO:0007669"/>
    <property type="project" value="UniProtKB-KW"/>
</dbReference>
<name>A0AA40HN67_CNENI</name>
<keyword evidence="4" id="KW-1003">Cell membrane</keyword>
<reference evidence="16" key="1">
    <citation type="submission" date="2023-06" db="EMBL/GenBank/DDBJ databases">
        <title>Reference genome for the Northern bat (Eptesicus nilssonii), a most northern bat species.</title>
        <authorList>
            <person name="Laine V.N."/>
            <person name="Pulliainen A.T."/>
            <person name="Lilley T.M."/>
        </authorList>
    </citation>
    <scope>NUCLEOTIDE SEQUENCE</scope>
    <source>
        <strain evidence="16">BLF_Eptnil</strain>
        <tissue evidence="16">Kidney</tissue>
    </source>
</reference>
<comment type="similarity">
    <text evidence="13">Belongs to the G-protein coupled receptor 1 family.</text>
</comment>
<evidence type="ECO:0000256" key="10">
    <source>
        <dbReference type="ARBA" id="ARBA00023136"/>
    </source>
</evidence>
<keyword evidence="7" id="KW-0552">Olfaction</keyword>
<organism evidence="16 17">
    <name type="scientific">Cnephaeus nilssonii</name>
    <name type="common">Northern bat</name>
    <name type="synonym">Eptesicus nilssonii</name>
    <dbReference type="NCBI Taxonomy" id="3371016"/>
    <lineage>
        <taxon>Eukaryota</taxon>
        <taxon>Metazoa</taxon>
        <taxon>Chordata</taxon>
        <taxon>Craniata</taxon>
        <taxon>Vertebrata</taxon>
        <taxon>Euteleostomi</taxon>
        <taxon>Mammalia</taxon>
        <taxon>Eutheria</taxon>
        <taxon>Laurasiatheria</taxon>
        <taxon>Chiroptera</taxon>
        <taxon>Yangochiroptera</taxon>
        <taxon>Vespertilionidae</taxon>
        <taxon>Cnephaeus</taxon>
    </lineage>
</organism>
<feature type="transmembrane region" description="Helical" evidence="14">
    <location>
        <begin position="409"/>
        <end position="432"/>
    </location>
</feature>
<evidence type="ECO:0000256" key="13">
    <source>
        <dbReference type="RuleBase" id="RU000688"/>
    </source>
</evidence>
<proteinExistence type="inferred from homology"/>
<feature type="domain" description="G-protein coupled receptors family 1 profile" evidence="15">
    <location>
        <begin position="425"/>
        <end position="673"/>
    </location>
</feature>
<keyword evidence="6 13" id="KW-0812">Transmembrane</keyword>
<evidence type="ECO:0000256" key="11">
    <source>
        <dbReference type="ARBA" id="ARBA00023170"/>
    </source>
</evidence>